<evidence type="ECO:0000256" key="1">
    <source>
        <dbReference type="SAM" id="MobiDB-lite"/>
    </source>
</evidence>
<dbReference type="EMBL" id="CP031843">
    <property type="protein sequence ID" value="QEE09419.1"/>
    <property type="molecule type" value="Genomic_DNA"/>
</dbReference>
<organism evidence="2 4">
    <name type="scientific">Bartonella kosoyi</name>
    <dbReference type="NCBI Taxonomy" id="2133959"/>
    <lineage>
        <taxon>Bacteria</taxon>
        <taxon>Pseudomonadati</taxon>
        <taxon>Pseudomonadota</taxon>
        <taxon>Alphaproteobacteria</taxon>
        <taxon>Hyphomicrobiales</taxon>
        <taxon>Bartonellaceae</taxon>
        <taxon>Bartonella</taxon>
    </lineage>
</organism>
<dbReference type="Proteomes" id="UP000321940">
    <property type="component" value="Chromosome"/>
</dbReference>
<accession>A0A5B9CVI9</accession>
<feature type="compositionally biased region" description="Low complexity" evidence="1">
    <location>
        <begin position="66"/>
        <end position="77"/>
    </location>
</feature>
<keyword evidence="4" id="KW-1185">Reference proteome</keyword>
<feature type="region of interest" description="Disordered" evidence="1">
    <location>
        <begin position="247"/>
        <end position="266"/>
    </location>
</feature>
<evidence type="ECO:0000313" key="2">
    <source>
        <dbReference type="EMBL" id="QEE08702.1"/>
    </source>
</evidence>
<protein>
    <submittedName>
        <fullName evidence="2">Phage protein</fullName>
    </submittedName>
</protein>
<feature type="region of interest" description="Disordered" evidence="1">
    <location>
        <begin position="87"/>
        <end position="106"/>
    </location>
</feature>
<dbReference type="AlphaFoldDB" id="A0A5B9CVI9"/>
<reference evidence="2 4" key="1">
    <citation type="journal article" date="2020" name="Int. J. Syst. Evol. Microbiol.">
        <title>Bartonella kosoyi sp. nov. and Bartonella krasnovii sp. nov., two novel species closely related to the zoonotic Bartonella elizabethae, isolated from black rats and wild desert rodent-fleas.</title>
        <authorList>
            <person name="Gutierrez R."/>
            <person name="Shalit T."/>
            <person name="Markus B."/>
            <person name="Yuan C."/>
            <person name="Nachum-Biala Y."/>
            <person name="Elad D."/>
            <person name="Harrus S."/>
        </authorList>
    </citation>
    <scope>NUCLEOTIDE SEQUENCE [LARGE SCALE GENOMIC DNA]</scope>
    <source>
        <strain evidence="2 4">Tel Aviv</strain>
    </source>
</reference>
<dbReference type="KEGG" id="bky:D1093_03405"/>
<sequence>MNAEMNEVMNEGMNEDYRVGAPVFDDDESSFDVDHEVEAVESHDATPPEPIAEPVEKPSEIVPSIEQQRAEQQANQAREALTKFYEPQSQAPMAEGESRPPDPTQDIIGYMSWMGKKLQEQDAYIRAQQDVQRQAIETQEFNGHLNQFLESSVTSIKDKYSDFDAAANFLYETRAKQLNAWSSVYPNYAQKSTIDAIIGDELRTIVATCAQKGVNPAEELYRIAQNLGYQNQAVQANDQVAALQSRQNSARTLTASGGGGSTGPMTKQTLSDMSEKEFDVWISNPKNEARFYEIMGADPD</sequence>
<dbReference type="EMBL" id="CP031843">
    <property type="protein sequence ID" value="QEE08702.1"/>
    <property type="molecule type" value="Genomic_DNA"/>
</dbReference>
<evidence type="ECO:0000313" key="3">
    <source>
        <dbReference type="EMBL" id="QEE09419.1"/>
    </source>
</evidence>
<proteinExistence type="predicted"/>
<feature type="region of interest" description="Disordered" evidence="1">
    <location>
        <begin position="39"/>
        <end position="77"/>
    </location>
</feature>
<evidence type="ECO:0000313" key="4">
    <source>
        <dbReference type="Proteomes" id="UP000321940"/>
    </source>
</evidence>
<dbReference type="KEGG" id="bky:D1093_07280"/>
<gene>
    <name evidence="2" type="ORF">D1093_03405</name>
    <name evidence="3" type="ORF">D1093_07280</name>
</gene>
<name>A0A5B9CVI9_9HYPH</name>